<dbReference type="SUPFAM" id="SSF47676">
    <property type="entry name" value="Conserved domain common to transcription factors TFIIS, elongin A, CRSP70"/>
    <property type="match status" value="1"/>
</dbReference>
<dbReference type="Gene3D" id="1.20.930.10">
    <property type="entry name" value="Conserved domain common to transcription factors TFIIS, elongin A, CRSP70"/>
    <property type="match status" value="1"/>
</dbReference>
<dbReference type="GO" id="GO:0070449">
    <property type="term" value="C:elongin complex"/>
    <property type="evidence" value="ECO:0007669"/>
    <property type="project" value="InterPro"/>
</dbReference>
<dbReference type="AlphaFoldDB" id="A0A094ZWD3"/>
<protein>
    <submittedName>
        <fullName evidence="4">Transcription elongation factor B polypeptide 3</fullName>
    </submittedName>
</protein>
<dbReference type="Gene3D" id="6.10.250.3180">
    <property type="match status" value="1"/>
</dbReference>
<feature type="compositionally biased region" description="Low complexity" evidence="2">
    <location>
        <begin position="168"/>
        <end position="178"/>
    </location>
</feature>
<reference evidence="4" key="1">
    <citation type="journal article" date="2012" name="Nat. Genet.">
        <title>Whole-genome sequence of Schistosoma haematobium.</title>
        <authorList>
            <person name="Young N.D."/>
            <person name="Jex A.R."/>
            <person name="Li B."/>
            <person name="Liu S."/>
            <person name="Yang L."/>
            <person name="Xiong Z."/>
            <person name="Li Y."/>
            <person name="Cantacessi C."/>
            <person name="Hall R.S."/>
            <person name="Xu X."/>
            <person name="Chen F."/>
            <person name="Wu X."/>
            <person name="Zerlotini A."/>
            <person name="Oliveira G."/>
            <person name="Hofmann A."/>
            <person name="Zhang G."/>
            <person name="Fang X."/>
            <person name="Kang Y."/>
            <person name="Campbell B.E."/>
            <person name="Loukas A."/>
            <person name="Ranganathan S."/>
            <person name="Rollinson D."/>
            <person name="Rinaldi G."/>
            <person name="Brindley P.J."/>
            <person name="Yang H."/>
            <person name="Wang J."/>
            <person name="Wang J."/>
            <person name="Gasser R.B."/>
        </authorList>
    </citation>
    <scope>NUCLEOTIDE SEQUENCE [LARGE SCALE GENOMIC DNA]</scope>
</reference>
<evidence type="ECO:0000259" key="3">
    <source>
        <dbReference type="PROSITE" id="PS51319"/>
    </source>
</evidence>
<feature type="compositionally biased region" description="Polar residues" evidence="2">
    <location>
        <begin position="100"/>
        <end position="120"/>
    </location>
</feature>
<dbReference type="GO" id="GO:0003746">
    <property type="term" value="F:translation elongation factor activity"/>
    <property type="evidence" value="ECO:0007669"/>
    <property type="project" value="UniProtKB-KW"/>
</dbReference>
<dbReference type="PROSITE" id="PS51319">
    <property type="entry name" value="TFIIS_N"/>
    <property type="match status" value="1"/>
</dbReference>
<feature type="compositionally biased region" description="Polar residues" evidence="2">
    <location>
        <begin position="233"/>
        <end position="245"/>
    </location>
</feature>
<dbReference type="Pfam" id="PF06881">
    <property type="entry name" value="Elongin_A"/>
    <property type="match status" value="1"/>
</dbReference>
<organism evidence="4">
    <name type="scientific">Schistosoma haematobium</name>
    <name type="common">Blood fluke</name>
    <dbReference type="NCBI Taxonomy" id="6185"/>
    <lineage>
        <taxon>Eukaryota</taxon>
        <taxon>Metazoa</taxon>
        <taxon>Spiralia</taxon>
        <taxon>Lophotrochozoa</taxon>
        <taxon>Platyhelminthes</taxon>
        <taxon>Trematoda</taxon>
        <taxon>Digenea</taxon>
        <taxon>Strigeidida</taxon>
        <taxon>Schistosomatoidea</taxon>
        <taxon>Schistosomatidae</taxon>
        <taxon>Schistosoma</taxon>
    </lineage>
</organism>
<evidence type="ECO:0000256" key="1">
    <source>
        <dbReference type="PROSITE-ProRule" id="PRU00649"/>
    </source>
</evidence>
<evidence type="ECO:0000313" key="4">
    <source>
        <dbReference type="EMBL" id="KGB39190.1"/>
    </source>
</evidence>
<feature type="region of interest" description="Disordered" evidence="2">
    <location>
        <begin position="480"/>
        <end position="523"/>
    </location>
</feature>
<proteinExistence type="predicted"/>
<keyword evidence="1" id="KW-0539">Nucleus</keyword>
<dbReference type="InterPro" id="IPR051870">
    <property type="entry name" value="Elongin-A_domain"/>
</dbReference>
<dbReference type="GO" id="GO:0006368">
    <property type="term" value="P:transcription elongation by RNA polymerase II"/>
    <property type="evidence" value="ECO:0007669"/>
    <property type="project" value="InterPro"/>
</dbReference>
<name>A0A094ZWD3_SCHHA</name>
<feature type="region of interest" description="Disordered" evidence="2">
    <location>
        <begin position="161"/>
        <end position="203"/>
    </location>
</feature>
<feature type="compositionally biased region" description="Low complexity" evidence="2">
    <location>
        <begin position="491"/>
        <end position="504"/>
    </location>
</feature>
<dbReference type="STRING" id="6185.A0A094ZWD3"/>
<dbReference type="Pfam" id="PF08711">
    <property type="entry name" value="Med26"/>
    <property type="match status" value="1"/>
</dbReference>
<dbReference type="PANTHER" id="PTHR15141">
    <property type="entry name" value="TRANSCRIPTION ELONGATION FACTOR B POLYPEPTIDE 3"/>
    <property type="match status" value="1"/>
</dbReference>
<dbReference type="EMBL" id="KL251150">
    <property type="protein sequence ID" value="KGB39190.1"/>
    <property type="molecule type" value="Genomic_DNA"/>
</dbReference>
<keyword evidence="4" id="KW-0648">Protein biosynthesis</keyword>
<evidence type="ECO:0000256" key="2">
    <source>
        <dbReference type="SAM" id="MobiDB-lite"/>
    </source>
</evidence>
<dbReference type="PANTHER" id="PTHR15141:SF76">
    <property type="entry name" value="TRANSCRIPTION ELONGATION FACTOR B POLYPEPTIDE 3"/>
    <property type="match status" value="1"/>
</dbReference>
<dbReference type="InterPro" id="IPR017923">
    <property type="entry name" value="TFIIS_N"/>
</dbReference>
<dbReference type="InterPro" id="IPR010684">
    <property type="entry name" value="RNA_pol_II_trans_fac_SIII_A"/>
</dbReference>
<accession>A0A094ZWD3</accession>
<sequence length="563" mass="62919">MSASVVAALVKFGETLGDKSVDTSSKLRVLSTLNEVKLTLSELSESGVGRAVRKLKNEPGELGKTASTLILKWKNLLSEHIKQESINISVPKDSEKCGVNETSKSLRQTSSRGKSASVISEKTINSTKSPENNLGRNVQHLDEDDVVPNAQNNSLLHTAATSGCLPNSSTSDDSCSYSKVNHKFPDSKIKSTSSKKRKSTDIVDSIDSSSGISFMDSLKVNANTRTHRKKKCNLTSASSDDSQQGVDRKLDITPLNIPLRPSEAFSAEIISSLSEPVSRPDVVHRPPNFQLNETEKKQLSVEDDFDSGDLKFKSKKVLWVPKQNRSSLPPNNHSNSYDNFPGFFDPPSLIDLCVDVLARNISRINHFGQVPYESLAKALRSASVDDLTRIERYNPQFVGLNDDLWRKYINRDFHHLSNIRRRPDETWCDFYNRLSKEETKRLDRIISQSARKVKEELEKFLFFLTARRTTLTTEVITPRQMQRRGGYRQTNCRSSSNNNNALSNFKPRNMSHPSPNGANVHSKINRPIASTSNTNTSNSNAGVSGGGLLNKLLYLSWRKRQCF</sequence>
<feature type="region of interest" description="Disordered" evidence="2">
    <location>
        <begin position="277"/>
        <end position="296"/>
    </location>
</feature>
<dbReference type="InterPro" id="IPR035441">
    <property type="entry name" value="TFIIS/LEDGF_dom_sf"/>
</dbReference>
<feature type="region of interest" description="Disordered" evidence="2">
    <location>
        <begin position="93"/>
        <end position="120"/>
    </location>
</feature>
<feature type="region of interest" description="Disordered" evidence="2">
    <location>
        <begin position="228"/>
        <end position="247"/>
    </location>
</feature>
<comment type="subcellular location">
    <subcellularLocation>
        <location evidence="1">Nucleus</location>
    </subcellularLocation>
</comment>
<feature type="domain" description="TFIIS N-terminal" evidence="3">
    <location>
        <begin position="7"/>
        <end position="80"/>
    </location>
</feature>
<keyword evidence="4" id="KW-0251">Elongation factor</keyword>
<gene>
    <name evidence="4" type="ORF">MS3_07605</name>
</gene>